<dbReference type="SUPFAM" id="SSF52467">
    <property type="entry name" value="DHS-like NAD/FAD-binding domain"/>
    <property type="match status" value="1"/>
</dbReference>
<name>A0A7X0IDK9_9ACTN</name>
<dbReference type="Pfam" id="PF02776">
    <property type="entry name" value="TPP_enzyme_N"/>
    <property type="match status" value="1"/>
</dbReference>
<evidence type="ECO:0000313" key="8">
    <source>
        <dbReference type="EMBL" id="MBB6473295.1"/>
    </source>
</evidence>
<dbReference type="PANTHER" id="PTHR18968:SF166">
    <property type="entry name" value="2-HYDROXYACYL-COA LYASE 2"/>
    <property type="match status" value="1"/>
</dbReference>
<comment type="caution">
    <text evidence="8">The sequence shown here is derived from an EMBL/GenBank/DDBJ whole genome shotgun (WGS) entry which is preliminary data.</text>
</comment>
<dbReference type="GO" id="GO:0005948">
    <property type="term" value="C:acetolactate synthase complex"/>
    <property type="evidence" value="ECO:0007669"/>
    <property type="project" value="TreeGrafter"/>
</dbReference>
<dbReference type="Pfam" id="PF02775">
    <property type="entry name" value="TPP_enzyme_C"/>
    <property type="match status" value="1"/>
</dbReference>
<dbReference type="AlphaFoldDB" id="A0A7X0IDK9"/>
<dbReference type="GO" id="GO:0050660">
    <property type="term" value="F:flavin adenine dinucleotide binding"/>
    <property type="evidence" value="ECO:0007669"/>
    <property type="project" value="TreeGrafter"/>
</dbReference>
<organism evidence="8 9">
    <name type="scientific">Sphaerisporangium rubeum</name>
    <dbReference type="NCBI Taxonomy" id="321317"/>
    <lineage>
        <taxon>Bacteria</taxon>
        <taxon>Bacillati</taxon>
        <taxon>Actinomycetota</taxon>
        <taxon>Actinomycetes</taxon>
        <taxon>Streptosporangiales</taxon>
        <taxon>Streptosporangiaceae</taxon>
        <taxon>Sphaerisporangium</taxon>
    </lineage>
</organism>
<dbReference type="InterPro" id="IPR029035">
    <property type="entry name" value="DHS-like_NAD/FAD-binding_dom"/>
</dbReference>
<sequence>MKVYEAIAAACVAEGQSPVFALMGDGNMELLSALDERDAGRVVHTRHENAAVAMADGWARVSGDVGVCTVTSGPGLTQVATSLVVAARHGSPLVVLAGDTPRLAPYNLQGFAQERFAAACEAAFVPLRSPGTALDDVREAFLRARCERRPVVLGMPMDIQQDTYPWEAVHEPSARSVPRTPPVSPSADDLREIATMLTSCEKVVVLGGRGATGSGRHLVELADRLGALLATSLRGKGLFDGNEWDLGIAGAFSSSGARALFAEADGVVAFGAGLGYYTTEGGYLFPGATIVQVDTRPRGVFEGQRPAHVQITGDAGMVARKLSALVAGSAPRTAYRAAAKGVLSGERGTPAGPAGAGGLDPATVLRTIDEAVPASAPVVVGAGHFWNFAVPALTGRPPEKYVFTYDFGCIGQGLPVAMGVARHSGRTFVVEGDGSLLMNVQELETLARHRAPVLCFVMNDGAYGAEVHKLRAKGMRGEQAAFGRTDLAAVADALGVRAVRVTSPEQIGPAVEEFMASGAPTVVDVHISPEVISPTYRRLYYGEAE</sequence>
<dbReference type="EMBL" id="JACHIU010000001">
    <property type="protein sequence ID" value="MBB6473295.1"/>
    <property type="molecule type" value="Genomic_DNA"/>
</dbReference>
<dbReference type="InterPro" id="IPR011766">
    <property type="entry name" value="TPP_enzyme_TPP-bd"/>
</dbReference>
<accession>A0A7X0IDK9</accession>
<evidence type="ECO:0000256" key="3">
    <source>
        <dbReference type="ARBA" id="ARBA00023052"/>
    </source>
</evidence>
<dbReference type="InterPro" id="IPR045229">
    <property type="entry name" value="TPP_enz"/>
</dbReference>
<gene>
    <name evidence="8" type="ORF">BJ992_002726</name>
</gene>
<dbReference type="RefSeq" id="WP_184980942.1">
    <property type="nucleotide sequence ID" value="NZ_JACHIU010000001.1"/>
</dbReference>
<feature type="domain" description="Thiamine pyrophosphate enzyme TPP-binding" evidence="6">
    <location>
        <begin position="394"/>
        <end position="525"/>
    </location>
</feature>
<evidence type="ECO:0000256" key="4">
    <source>
        <dbReference type="RuleBase" id="RU362132"/>
    </source>
</evidence>
<feature type="domain" description="Thiamine pyrophosphate enzyme N-terminal TPP-binding" evidence="7">
    <location>
        <begin position="1"/>
        <end position="103"/>
    </location>
</feature>
<dbReference type="Pfam" id="PF00205">
    <property type="entry name" value="TPP_enzyme_M"/>
    <property type="match status" value="1"/>
</dbReference>
<dbReference type="GO" id="GO:0000287">
    <property type="term" value="F:magnesium ion binding"/>
    <property type="evidence" value="ECO:0007669"/>
    <property type="project" value="InterPro"/>
</dbReference>
<dbReference type="GO" id="GO:0030976">
    <property type="term" value="F:thiamine pyrophosphate binding"/>
    <property type="evidence" value="ECO:0007669"/>
    <property type="project" value="InterPro"/>
</dbReference>
<keyword evidence="3 4" id="KW-0786">Thiamine pyrophosphate</keyword>
<evidence type="ECO:0000259" key="5">
    <source>
        <dbReference type="Pfam" id="PF00205"/>
    </source>
</evidence>
<dbReference type="CDD" id="cd00568">
    <property type="entry name" value="TPP_enzymes"/>
    <property type="match status" value="1"/>
</dbReference>
<dbReference type="InterPro" id="IPR012000">
    <property type="entry name" value="Thiamin_PyroP_enz_cen_dom"/>
</dbReference>
<dbReference type="PANTHER" id="PTHR18968">
    <property type="entry name" value="THIAMINE PYROPHOSPHATE ENZYMES"/>
    <property type="match status" value="1"/>
</dbReference>
<dbReference type="Proteomes" id="UP000555564">
    <property type="component" value="Unassembled WGS sequence"/>
</dbReference>
<dbReference type="InterPro" id="IPR012001">
    <property type="entry name" value="Thiamin_PyroP_enz_TPP-bd_dom"/>
</dbReference>
<evidence type="ECO:0000256" key="1">
    <source>
        <dbReference type="ARBA" id="ARBA00001964"/>
    </source>
</evidence>
<comment type="cofactor">
    <cofactor evidence="1">
        <name>thiamine diphosphate</name>
        <dbReference type="ChEBI" id="CHEBI:58937"/>
    </cofactor>
</comment>
<comment type="similarity">
    <text evidence="2 4">Belongs to the TPP enzyme family.</text>
</comment>
<dbReference type="GO" id="GO:0009099">
    <property type="term" value="P:L-valine biosynthetic process"/>
    <property type="evidence" value="ECO:0007669"/>
    <property type="project" value="TreeGrafter"/>
</dbReference>
<dbReference type="Gene3D" id="3.40.50.970">
    <property type="match status" value="2"/>
</dbReference>
<dbReference type="GO" id="GO:0009097">
    <property type="term" value="P:isoleucine biosynthetic process"/>
    <property type="evidence" value="ECO:0007669"/>
    <property type="project" value="TreeGrafter"/>
</dbReference>
<dbReference type="Gene3D" id="3.40.50.1220">
    <property type="entry name" value="TPP-binding domain"/>
    <property type="match status" value="1"/>
</dbReference>
<dbReference type="SUPFAM" id="SSF52518">
    <property type="entry name" value="Thiamin diphosphate-binding fold (THDP-binding)"/>
    <property type="match status" value="2"/>
</dbReference>
<proteinExistence type="inferred from homology"/>
<evidence type="ECO:0000259" key="7">
    <source>
        <dbReference type="Pfam" id="PF02776"/>
    </source>
</evidence>
<protein>
    <submittedName>
        <fullName evidence="8">Thiamine pyrophosphate-dependent acetolactate synthase large subunit-like protein</fullName>
    </submittedName>
</protein>
<evidence type="ECO:0000313" key="9">
    <source>
        <dbReference type="Proteomes" id="UP000555564"/>
    </source>
</evidence>
<dbReference type="GO" id="GO:0003984">
    <property type="term" value="F:acetolactate synthase activity"/>
    <property type="evidence" value="ECO:0007669"/>
    <property type="project" value="TreeGrafter"/>
</dbReference>
<keyword evidence="9" id="KW-1185">Reference proteome</keyword>
<evidence type="ECO:0000256" key="2">
    <source>
        <dbReference type="ARBA" id="ARBA00007812"/>
    </source>
</evidence>
<feature type="domain" description="Thiamine pyrophosphate enzyme central" evidence="5">
    <location>
        <begin position="191"/>
        <end position="322"/>
    </location>
</feature>
<dbReference type="InterPro" id="IPR029061">
    <property type="entry name" value="THDP-binding"/>
</dbReference>
<reference evidence="8 9" key="1">
    <citation type="submission" date="2020-08" db="EMBL/GenBank/DDBJ databases">
        <title>Sequencing the genomes of 1000 actinobacteria strains.</title>
        <authorList>
            <person name="Klenk H.-P."/>
        </authorList>
    </citation>
    <scope>NUCLEOTIDE SEQUENCE [LARGE SCALE GENOMIC DNA]</scope>
    <source>
        <strain evidence="8 9">DSM 44936</strain>
    </source>
</reference>
<evidence type="ECO:0000259" key="6">
    <source>
        <dbReference type="Pfam" id="PF02775"/>
    </source>
</evidence>
<dbReference type="CDD" id="cd07035">
    <property type="entry name" value="TPP_PYR_POX_like"/>
    <property type="match status" value="1"/>
</dbReference>